<gene>
    <name evidence="3" type="ORF">GCM10007368_05100</name>
</gene>
<dbReference type="Gene3D" id="3.90.79.10">
    <property type="entry name" value="Nucleoside Triphosphate Pyrophosphohydrolase"/>
    <property type="match status" value="1"/>
</dbReference>
<evidence type="ECO:0000259" key="2">
    <source>
        <dbReference type="PROSITE" id="PS51462"/>
    </source>
</evidence>
<dbReference type="InterPro" id="IPR000086">
    <property type="entry name" value="NUDIX_hydrolase_dom"/>
</dbReference>
<keyword evidence="4" id="KW-1185">Reference proteome</keyword>
<sequence length="162" mass="17833">MATTSAGLLLYRTAPGSEIEVLLGHMGGPFWARKDEGAWSVLKGELDPDEEPHAAALREAAEELGLPLPPASTPDVDLGEVRQRSGKRVLAWAREWPPPGPDLDQARSNTVEIEWPPRSGRRLEIPEIDRVAWFTPDDARRAVVRAQATFVDRLEAAVAGRR</sequence>
<dbReference type="PANTHER" id="PTHR21340">
    <property type="entry name" value="DIADENOSINE 5,5-P1,P4-TETRAPHOSPHATE PYROPHOSPHOHYDROLASE MUTT"/>
    <property type="match status" value="1"/>
</dbReference>
<dbReference type="Pfam" id="PF00293">
    <property type="entry name" value="NUDIX"/>
    <property type="match status" value="1"/>
</dbReference>
<evidence type="ECO:0000256" key="1">
    <source>
        <dbReference type="ARBA" id="ARBA00022801"/>
    </source>
</evidence>
<feature type="domain" description="Nudix hydrolase" evidence="2">
    <location>
        <begin position="1"/>
        <end position="156"/>
    </location>
</feature>
<dbReference type="RefSeq" id="WP_188522099.1">
    <property type="nucleotide sequence ID" value="NZ_BMDG01000002.1"/>
</dbReference>
<dbReference type="Proteomes" id="UP000632535">
    <property type="component" value="Unassembled WGS sequence"/>
</dbReference>
<proteinExistence type="predicted"/>
<protein>
    <submittedName>
        <fullName evidence="3">DNA mismatch repair protein MutT</fullName>
    </submittedName>
</protein>
<keyword evidence="1" id="KW-0378">Hydrolase</keyword>
<dbReference type="InterPro" id="IPR015797">
    <property type="entry name" value="NUDIX_hydrolase-like_dom_sf"/>
</dbReference>
<reference evidence="4" key="1">
    <citation type="journal article" date="2019" name="Int. J. Syst. Evol. Microbiol.">
        <title>The Global Catalogue of Microorganisms (GCM) 10K type strain sequencing project: providing services to taxonomists for standard genome sequencing and annotation.</title>
        <authorList>
            <consortium name="The Broad Institute Genomics Platform"/>
            <consortium name="The Broad Institute Genome Sequencing Center for Infectious Disease"/>
            <person name="Wu L."/>
            <person name="Ma J."/>
        </authorList>
    </citation>
    <scope>NUCLEOTIDE SEQUENCE [LARGE SCALE GENOMIC DNA]</scope>
    <source>
        <strain evidence="4">CCM 8653</strain>
    </source>
</reference>
<dbReference type="PROSITE" id="PS00893">
    <property type="entry name" value="NUDIX_BOX"/>
    <property type="match status" value="1"/>
</dbReference>
<dbReference type="SUPFAM" id="SSF55811">
    <property type="entry name" value="Nudix"/>
    <property type="match status" value="1"/>
</dbReference>
<dbReference type="EMBL" id="BMDG01000002">
    <property type="protein sequence ID" value="GGI05227.1"/>
    <property type="molecule type" value="Genomic_DNA"/>
</dbReference>
<comment type="caution">
    <text evidence="3">The sequence shown here is derived from an EMBL/GenBank/DDBJ whole genome shotgun (WGS) entry which is preliminary data.</text>
</comment>
<accession>A0ABQ2B4V7</accession>
<evidence type="ECO:0000313" key="4">
    <source>
        <dbReference type="Proteomes" id="UP000632535"/>
    </source>
</evidence>
<dbReference type="InterPro" id="IPR051325">
    <property type="entry name" value="Nudix_hydrolase_domain"/>
</dbReference>
<evidence type="ECO:0000313" key="3">
    <source>
        <dbReference type="EMBL" id="GGI05227.1"/>
    </source>
</evidence>
<dbReference type="PANTHER" id="PTHR21340:SF7">
    <property type="entry name" value="NUDIX HYDROLASE DOMAIN-CONTAINING PROTEIN"/>
    <property type="match status" value="1"/>
</dbReference>
<dbReference type="InterPro" id="IPR020084">
    <property type="entry name" value="NUDIX_hydrolase_CS"/>
</dbReference>
<dbReference type="PROSITE" id="PS51462">
    <property type="entry name" value="NUDIX"/>
    <property type="match status" value="1"/>
</dbReference>
<name>A0ABQ2B4V7_9MICO</name>
<organism evidence="3 4">
    <name type="scientific">Isoptericola cucumis</name>
    <dbReference type="NCBI Taxonomy" id="1776856"/>
    <lineage>
        <taxon>Bacteria</taxon>
        <taxon>Bacillati</taxon>
        <taxon>Actinomycetota</taxon>
        <taxon>Actinomycetes</taxon>
        <taxon>Micrococcales</taxon>
        <taxon>Promicromonosporaceae</taxon>
        <taxon>Isoptericola</taxon>
    </lineage>
</organism>